<gene>
    <name evidence="5" type="ORF">A3C72_04220</name>
</gene>
<keyword evidence="4" id="KW-0812">Transmembrane</keyword>
<dbReference type="SUPFAM" id="SSF75005">
    <property type="entry name" value="Arabinanase/levansucrase/invertase"/>
    <property type="match status" value="2"/>
</dbReference>
<evidence type="ECO:0000256" key="4">
    <source>
        <dbReference type="SAM" id="Phobius"/>
    </source>
</evidence>
<dbReference type="PANTHER" id="PTHR34106:SF5">
    <property type="entry name" value="GLYCOSIDASE"/>
    <property type="match status" value="1"/>
</dbReference>
<evidence type="ECO:0000313" key="6">
    <source>
        <dbReference type="Proteomes" id="UP000177130"/>
    </source>
</evidence>
<protein>
    <recommendedName>
        <fullName evidence="7">Glycosidase</fullName>
    </recommendedName>
</protein>
<accession>A0A1G2MIL1</accession>
<dbReference type="GO" id="GO:0016757">
    <property type="term" value="F:glycosyltransferase activity"/>
    <property type="evidence" value="ECO:0007669"/>
    <property type="project" value="UniProtKB-KW"/>
</dbReference>
<feature type="transmembrane region" description="Helical" evidence="4">
    <location>
        <begin position="600"/>
        <end position="621"/>
    </location>
</feature>
<keyword evidence="1" id="KW-0328">Glycosyltransferase</keyword>
<dbReference type="EMBL" id="MHRK01000030">
    <property type="protein sequence ID" value="OHA23564.1"/>
    <property type="molecule type" value="Genomic_DNA"/>
</dbReference>
<keyword evidence="4" id="KW-1133">Transmembrane helix</keyword>
<reference evidence="5 6" key="1">
    <citation type="journal article" date="2016" name="Nat. Commun.">
        <title>Thousands of microbial genomes shed light on interconnected biogeochemical processes in an aquifer system.</title>
        <authorList>
            <person name="Anantharaman K."/>
            <person name="Brown C.T."/>
            <person name="Hug L.A."/>
            <person name="Sharon I."/>
            <person name="Castelle C.J."/>
            <person name="Probst A.J."/>
            <person name="Thomas B.C."/>
            <person name="Singh A."/>
            <person name="Wilkins M.J."/>
            <person name="Karaoz U."/>
            <person name="Brodie E.L."/>
            <person name="Williams K.H."/>
            <person name="Hubbard S.S."/>
            <person name="Banfield J.F."/>
        </authorList>
    </citation>
    <scope>NUCLEOTIDE SEQUENCE [LARGE SCALE GENOMIC DNA]</scope>
</reference>
<dbReference type="Gene3D" id="2.115.10.20">
    <property type="entry name" value="Glycosyl hydrolase domain, family 43"/>
    <property type="match status" value="2"/>
</dbReference>
<dbReference type="InterPro" id="IPR007184">
    <property type="entry name" value="Mannoside_phosphorylase"/>
</dbReference>
<organism evidence="5 6">
    <name type="scientific">Candidatus Taylorbacteria bacterium RIFCSPHIGHO2_02_FULL_43_32b</name>
    <dbReference type="NCBI Taxonomy" id="1802306"/>
    <lineage>
        <taxon>Bacteria</taxon>
        <taxon>Candidatus Tayloriibacteriota</taxon>
    </lineage>
</organism>
<evidence type="ECO:0000256" key="2">
    <source>
        <dbReference type="ARBA" id="ARBA00022679"/>
    </source>
</evidence>
<dbReference type="InterPro" id="IPR023296">
    <property type="entry name" value="Glyco_hydro_beta-prop_sf"/>
</dbReference>
<evidence type="ECO:0008006" key="7">
    <source>
        <dbReference type="Google" id="ProtNLM"/>
    </source>
</evidence>
<dbReference type="CDD" id="cd18611">
    <property type="entry name" value="GH130"/>
    <property type="match status" value="1"/>
</dbReference>
<name>A0A1G2MIL1_9BACT</name>
<dbReference type="AlphaFoldDB" id="A0A1G2MIL1"/>
<comment type="similarity">
    <text evidence="3">Belongs to the glycosyl hydrolase 130 family.</text>
</comment>
<proteinExistence type="inferred from homology"/>
<comment type="caution">
    <text evidence="5">The sequence shown here is derived from an EMBL/GenBank/DDBJ whole genome shotgun (WGS) entry which is preliminary data.</text>
</comment>
<dbReference type="Proteomes" id="UP000177130">
    <property type="component" value="Unassembled WGS sequence"/>
</dbReference>
<dbReference type="CDD" id="cd18614">
    <property type="entry name" value="GH130"/>
    <property type="match status" value="1"/>
</dbReference>
<evidence type="ECO:0000256" key="1">
    <source>
        <dbReference type="ARBA" id="ARBA00022676"/>
    </source>
</evidence>
<keyword evidence="2" id="KW-0808">Transferase</keyword>
<evidence type="ECO:0000313" key="5">
    <source>
        <dbReference type="EMBL" id="OHA23564.1"/>
    </source>
</evidence>
<dbReference type="PANTHER" id="PTHR34106">
    <property type="entry name" value="GLYCOSIDASE"/>
    <property type="match status" value="1"/>
</dbReference>
<evidence type="ECO:0000256" key="3">
    <source>
        <dbReference type="ARBA" id="ARBA00024356"/>
    </source>
</evidence>
<dbReference type="Pfam" id="PF04041">
    <property type="entry name" value="Glyco_hydro_130"/>
    <property type="match status" value="2"/>
</dbReference>
<dbReference type="STRING" id="1802306.A3C72_04220"/>
<keyword evidence="4" id="KW-0472">Membrane</keyword>
<sequence>MFSVKRLDENPILSPHHDHPWESTAAFNWCPVTHNGVMHCLYRAMGEPELMGDKHLQRSVVGHAMSKDGVHFTDRRIFIEPEHDWESYGCEDPRVTKFGSKYYVFYTAIGEYPFKPEAIRIALAVTKDFKSVTEKHLVTPFNAKAMALFPEKVNGKMAALLTVHTDQPPAHICYAEFEKEEDIWSEAFWKDWHDNLDAHRLEVRRMPADQVELGSPPILTDDGWIVVYSHIQNYFTGRPTFGIEVLLLDKNNPRLIIGRTSWPVMVPEAEYEKHGNVSNIVFPSGAAIENKKLIIYYGAADTHSCSASLSLDNLLASMKQRGFKHYITRFAGNPIISPRAGEKWEEGGTFNAAALELGGKIHLLYRAASDDYVSTIGYASTTDGYSIDDRSAMPIYKPRDIFESRGCEDPRAVLIGNTVHMFYTAYDGITPRVATTSIIKEDFLAKRWNWSKSFVVTPPFVADKDAAIFPEKIDGKYLFIHRIENVICGQYLDSLDFSTEKIVECIEILGPRRGLWDEQKVGLSSPPIKTDKGWLMFYHGVSEHTTYRMGAVLLSKDNPTEIIARSIMPILEPLEEYERIGKVPNVVFPCGIVQRDDTLFIYYGAADFCIGVATVSLNTVLRSLM</sequence>